<reference evidence="8 9" key="1">
    <citation type="submission" date="2019-02" db="EMBL/GenBank/DDBJ databases">
        <authorList>
            <person name="Li Y."/>
        </authorList>
    </citation>
    <scope>NUCLEOTIDE SEQUENCE [LARGE SCALE GENOMIC DNA]</scope>
    <source>
        <strain evidence="8 9">30C10-4-7</strain>
    </source>
</reference>
<evidence type="ECO:0000256" key="3">
    <source>
        <dbReference type="ARBA" id="ARBA00023125"/>
    </source>
</evidence>
<dbReference type="InterPro" id="IPR001867">
    <property type="entry name" value="OmpR/PhoB-type_DNA-bd"/>
</dbReference>
<dbReference type="Gene3D" id="1.10.10.10">
    <property type="entry name" value="Winged helix-like DNA-binding domain superfamily/Winged helix DNA-binding domain"/>
    <property type="match status" value="1"/>
</dbReference>
<dbReference type="CDD" id="cd17574">
    <property type="entry name" value="REC_OmpR"/>
    <property type="match status" value="1"/>
</dbReference>
<dbReference type="Proteomes" id="UP000292855">
    <property type="component" value="Unassembled WGS sequence"/>
</dbReference>
<evidence type="ECO:0000259" key="7">
    <source>
        <dbReference type="PROSITE" id="PS51755"/>
    </source>
</evidence>
<organism evidence="8 9">
    <name type="scientific">Sphingobacterium corticibacterium</name>
    <dbReference type="NCBI Taxonomy" id="2484746"/>
    <lineage>
        <taxon>Bacteria</taxon>
        <taxon>Pseudomonadati</taxon>
        <taxon>Bacteroidota</taxon>
        <taxon>Sphingobacteriia</taxon>
        <taxon>Sphingobacteriales</taxon>
        <taxon>Sphingobacteriaceae</taxon>
        <taxon>Sphingobacterium</taxon>
    </lineage>
</organism>
<dbReference type="Pfam" id="PF00072">
    <property type="entry name" value="Response_reg"/>
    <property type="match status" value="1"/>
</dbReference>
<dbReference type="CDD" id="cd00383">
    <property type="entry name" value="trans_reg_C"/>
    <property type="match status" value="1"/>
</dbReference>
<keyword evidence="2" id="KW-0902">Two-component regulatory system</keyword>
<accession>A0A4Q6XYG7</accession>
<dbReference type="InterPro" id="IPR039420">
    <property type="entry name" value="WalR-like"/>
</dbReference>
<dbReference type="Pfam" id="PF00486">
    <property type="entry name" value="Trans_reg_C"/>
    <property type="match status" value="1"/>
</dbReference>
<dbReference type="InterPro" id="IPR036388">
    <property type="entry name" value="WH-like_DNA-bd_sf"/>
</dbReference>
<protein>
    <submittedName>
        <fullName evidence="8">Response regulator transcription factor</fullName>
    </submittedName>
</protein>
<dbReference type="EMBL" id="SGIT01000001">
    <property type="protein sequence ID" value="RZF61596.1"/>
    <property type="molecule type" value="Genomic_DNA"/>
</dbReference>
<dbReference type="RefSeq" id="WP_130139825.1">
    <property type="nucleotide sequence ID" value="NZ_SGIT01000001.1"/>
</dbReference>
<dbReference type="GO" id="GO:0000976">
    <property type="term" value="F:transcription cis-regulatory region binding"/>
    <property type="evidence" value="ECO:0007669"/>
    <property type="project" value="TreeGrafter"/>
</dbReference>
<sequence>MIDVLLIEDEIKLAQIIMLSLEMKEFNVRFASTAIEALDLFHKKKPDVIVSDVMMPGMDGFTLALKIREEDRTTPILFLTALTSTEDLLNGYDVGGNDYLKKPFVMEELIARIGSMANIKARNITADSTNIGKYTLNARRQILQLGDDTIDLSYRQSVLLKMLYEHRNTVLERDIIVEKLWSKKPVSPSRSLDVLICRLRKYLIKDPSIQIKNIRGIGYKMMI</sequence>
<dbReference type="PROSITE" id="PS51755">
    <property type="entry name" value="OMPR_PHOB"/>
    <property type="match status" value="1"/>
</dbReference>
<gene>
    <name evidence="8" type="ORF">EWE74_01780</name>
</gene>
<keyword evidence="9" id="KW-1185">Reference proteome</keyword>
<dbReference type="GO" id="GO:0032993">
    <property type="term" value="C:protein-DNA complex"/>
    <property type="evidence" value="ECO:0007669"/>
    <property type="project" value="TreeGrafter"/>
</dbReference>
<dbReference type="SMART" id="SM00862">
    <property type="entry name" value="Trans_reg_C"/>
    <property type="match status" value="1"/>
</dbReference>
<name>A0A4Q6XYG7_9SPHI</name>
<dbReference type="InterPro" id="IPR001789">
    <property type="entry name" value="Sig_transdc_resp-reg_receiver"/>
</dbReference>
<feature type="domain" description="OmpR/PhoB-type" evidence="7">
    <location>
        <begin position="126"/>
        <end position="223"/>
    </location>
</feature>
<evidence type="ECO:0000313" key="9">
    <source>
        <dbReference type="Proteomes" id="UP000292855"/>
    </source>
</evidence>
<dbReference type="AlphaFoldDB" id="A0A4Q6XYG7"/>
<evidence type="ECO:0000259" key="6">
    <source>
        <dbReference type="PROSITE" id="PS50110"/>
    </source>
</evidence>
<dbReference type="PANTHER" id="PTHR48111">
    <property type="entry name" value="REGULATOR OF RPOS"/>
    <property type="match status" value="1"/>
</dbReference>
<evidence type="ECO:0000313" key="8">
    <source>
        <dbReference type="EMBL" id="RZF61596.1"/>
    </source>
</evidence>
<dbReference type="SMART" id="SM00448">
    <property type="entry name" value="REC"/>
    <property type="match status" value="1"/>
</dbReference>
<feature type="modified residue" description="4-aspartylphosphate" evidence="4">
    <location>
        <position position="52"/>
    </location>
</feature>
<dbReference type="Gene3D" id="3.40.50.2300">
    <property type="match status" value="1"/>
</dbReference>
<dbReference type="InterPro" id="IPR011006">
    <property type="entry name" value="CheY-like_superfamily"/>
</dbReference>
<feature type="domain" description="Response regulatory" evidence="6">
    <location>
        <begin position="3"/>
        <end position="117"/>
    </location>
</feature>
<proteinExistence type="predicted"/>
<keyword evidence="1 4" id="KW-0597">Phosphoprotein</keyword>
<dbReference type="PROSITE" id="PS50110">
    <property type="entry name" value="RESPONSE_REGULATORY"/>
    <property type="match status" value="1"/>
</dbReference>
<evidence type="ECO:0000256" key="4">
    <source>
        <dbReference type="PROSITE-ProRule" id="PRU00169"/>
    </source>
</evidence>
<feature type="DNA-binding region" description="OmpR/PhoB-type" evidence="5">
    <location>
        <begin position="126"/>
        <end position="223"/>
    </location>
</feature>
<evidence type="ECO:0000256" key="1">
    <source>
        <dbReference type="ARBA" id="ARBA00022553"/>
    </source>
</evidence>
<dbReference type="OrthoDB" id="9790442at2"/>
<dbReference type="GO" id="GO:0006355">
    <property type="term" value="P:regulation of DNA-templated transcription"/>
    <property type="evidence" value="ECO:0007669"/>
    <property type="project" value="InterPro"/>
</dbReference>
<evidence type="ECO:0000256" key="2">
    <source>
        <dbReference type="ARBA" id="ARBA00023012"/>
    </source>
</evidence>
<evidence type="ECO:0000256" key="5">
    <source>
        <dbReference type="PROSITE-ProRule" id="PRU01091"/>
    </source>
</evidence>
<comment type="caution">
    <text evidence="8">The sequence shown here is derived from an EMBL/GenBank/DDBJ whole genome shotgun (WGS) entry which is preliminary data.</text>
</comment>
<dbReference type="PANTHER" id="PTHR48111:SF40">
    <property type="entry name" value="PHOSPHATE REGULON TRANSCRIPTIONAL REGULATORY PROTEIN PHOB"/>
    <property type="match status" value="1"/>
</dbReference>
<dbReference type="GO" id="GO:0005829">
    <property type="term" value="C:cytosol"/>
    <property type="evidence" value="ECO:0007669"/>
    <property type="project" value="TreeGrafter"/>
</dbReference>
<dbReference type="SUPFAM" id="SSF52172">
    <property type="entry name" value="CheY-like"/>
    <property type="match status" value="1"/>
</dbReference>
<dbReference type="GO" id="GO:0000156">
    <property type="term" value="F:phosphorelay response regulator activity"/>
    <property type="evidence" value="ECO:0007669"/>
    <property type="project" value="TreeGrafter"/>
</dbReference>
<keyword evidence="3 5" id="KW-0238">DNA-binding</keyword>